<reference evidence="1 2" key="1">
    <citation type="journal article" date="2016" name="Proc. Natl. Acad. Sci. U.S.A.">
        <title>Lipid metabolic changes in an early divergent fungus govern the establishment of a mutualistic symbiosis with endobacteria.</title>
        <authorList>
            <person name="Lastovetsky O.A."/>
            <person name="Gaspar M.L."/>
            <person name="Mondo S.J."/>
            <person name="LaButti K.M."/>
            <person name="Sandor L."/>
            <person name="Grigoriev I.V."/>
            <person name="Henry S.A."/>
            <person name="Pawlowska T.E."/>
        </authorList>
    </citation>
    <scope>NUCLEOTIDE SEQUENCE [LARGE SCALE GENOMIC DNA]</scope>
    <source>
        <strain evidence="1 2">ATCC 11559</strain>
    </source>
</reference>
<organism evidence="1 2">
    <name type="scientific">Rhizopus microsporus</name>
    <dbReference type="NCBI Taxonomy" id="58291"/>
    <lineage>
        <taxon>Eukaryota</taxon>
        <taxon>Fungi</taxon>
        <taxon>Fungi incertae sedis</taxon>
        <taxon>Mucoromycota</taxon>
        <taxon>Mucoromycotina</taxon>
        <taxon>Mucoromycetes</taxon>
        <taxon>Mucorales</taxon>
        <taxon>Mucorineae</taxon>
        <taxon>Rhizopodaceae</taxon>
        <taxon>Rhizopus</taxon>
    </lineage>
</organism>
<evidence type="ECO:0000313" key="1">
    <source>
        <dbReference type="EMBL" id="ORE16657.1"/>
    </source>
</evidence>
<dbReference type="EMBL" id="KV921378">
    <property type="protein sequence ID" value="ORE16657.1"/>
    <property type="molecule type" value="Genomic_DNA"/>
</dbReference>
<dbReference type="AlphaFoldDB" id="A0A1X0RXB6"/>
<gene>
    <name evidence="1" type="ORF">BCV71DRAFT_227959</name>
</gene>
<proteinExistence type="predicted"/>
<protein>
    <submittedName>
        <fullName evidence="1">Uncharacterized protein</fullName>
    </submittedName>
</protein>
<sequence length="52" mass="6179">MDNTVTALIINYFVIHLYQLAQHIMLGKHAENRLRCERCIKYIVYLCLQIKA</sequence>
<dbReference type="Proteomes" id="UP000242381">
    <property type="component" value="Unassembled WGS sequence"/>
</dbReference>
<evidence type="ECO:0000313" key="2">
    <source>
        <dbReference type="Proteomes" id="UP000242381"/>
    </source>
</evidence>
<name>A0A1X0RXB6_RHIZD</name>
<accession>A0A1X0RXB6</accession>